<feature type="domain" description="eCIS core" evidence="2">
    <location>
        <begin position="86"/>
        <end position="159"/>
    </location>
</feature>
<gene>
    <name evidence="3" type="ORF">GXW74_06685</name>
</gene>
<dbReference type="Pfam" id="PF13699">
    <property type="entry name" value="eCIS_core"/>
    <property type="match status" value="1"/>
</dbReference>
<evidence type="ECO:0000313" key="4">
    <source>
        <dbReference type="Proteomes" id="UP001138709"/>
    </source>
</evidence>
<proteinExistence type="predicted"/>
<reference evidence="3" key="1">
    <citation type="submission" date="2020-01" db="EMBL/GenBank/DDBJ databases">
        <authorList>
            <person name="Rat A."/>
        </authorList>
    </citation>
    <scope>NUCLEOTIDE SEQUENCE</scope>
    <source>
        <strain evidence="3">LMG 31228</strain>
    </source>
</reference>
<evidence type="ECO:0000313" key="3">
    <source>
        <dbReference type="EMBL" id="MBR0680166.1"/>
    </source>
</evidence>
<evidence type="ECO:0000259" key="2">
    <source>
        <dbReference type="Pfam" id="PF13699"/>
    </source>
</evidence>
<organism evidence="3 4">
    <name type="scientific">Neoroseomonas eburnea</name>
    <dbReference type="NCBI Taxonomy" id="1346889"/>
    <lineage>
        <taxon>Bacteria</taxon>
        <taxon>Pseudomonadati</taxon>
        <taxon>Pseudomonadota</taxon>
        <taxon>Alphaproteobacteria</taxon>
        <taxon>Acetobacterales</taxon>
        <taxon>Acetobacteraceae</taxon>
        <taxon>Neoroseomonas</taxon>
    </lineage>
</organism>
<reference evidence="3" key="2">
    <citation type="journal article" date="2021" name="Syst. Appl. Microbiol.">
        <title>Roseomonas hellenica sp. nov., isolated from roots of wild-growing Alkanna tinctoria.</title>
        <authorList>
            <person name="Rat A."/>
            <person name="Naranjo H.D."/>
            <person name="Lebbe L."/>
            <person name="Cnockaert M."/>
            <person name="Krigas N."/>
            <person name="Grigoriadou K."/>
            <person name="Maloupa E."/>
            <person name="Willems A."/>
        </authorList>
    </citation>
    <scope>NUCLEOTIDE SEQUENCE</scope>
    <source>
        <strain evidence="3">LMG 31228</strain>
    </source>
</reference>
<accession>A0A9X9X8Y0</accession>
<comment type="caution">
    <text evidence="3">The sequence shown here is derived from an EMBL/GenBank/DDBJ whole genome shotgun (WGS) entry which is preliminary data.</text>
</comment>
<dbReference type="InterPro" id="IPR025295">
    <property type="entry name" value="eCIS_core_dom"/>
</dbReference>
<dbReference type="AlphaFoldDB" id="A0A9X9X8Y0"/>
<sequence length="416" mass="44233">MRASDSHVLAAPPQAAPPAFRIGAPDDVAEHEADAMADRALSGVLRRRCARGGHEDARLRRSGAAAVSAEAPRAVGRALQGPGRGLEAADRGFFGTRMGAAFDRVRVHAGPEADQAARSVGARAFALGHHLVFAQGEYRPRDPGGRRLLAHELAHTLQSGMVLRREDGPETGTKKEKKDGDVLTEGLKIVAEQAAKKEEVKKKVIEPLEKEAKSRWEELGTGGKAGVIGFGAAGWGIGIGTLLSTEKGRQTLSGFNLLAPTALVPGWPVTSFSFKPPEGGTGPYSFKLEFDGTRLLDALRPEGSKAPIASLSFDAAWTVDPSNDQWVAKTLKAKIGIVPGITLTGGLTEGPFLTAPFPVRTDEGDWITPMRSLPAPEGEKDKRPNIGGMLTIDFVKAPILPRRVREFLGGAPERKP</sequence>
<feature type="region of interest" description="Disordered" evidence="1">
    <location>
        <begin position="366"/>
        <end position="385"/>
    </location>
</feature>
<dbReference type="RefSeq" id="WP_211845703.1">
    <property type="nucleotide sequence ID" value="NZ_JAAEDL010000005.1"/>
</dbReference>
<name>A0A9X9X8Y0_9PROT</name>
<dbReference type="Proteomes" id="UP001138709">
    <property type="component" value="Unassembled WGS sequence"/>
</dbReference>
<protein>
    <submittedName>
        <fullName evidence="3">DUF4157 domain-containing protein</fullName>
    </submittedName>
</protein>
<evidence type="ECO:0000256" key="1">
    <source>
        <dbReference type="SAM" id="MobiDB-lite"/>
    </source>
</evidence>
<dbReference type="EMBL" id="JAAEDL010000005">
    <property type="protein sequence ID" value="MBR0680166.1"/>
    <property type="molecule type" value="Genomic_DNA"/>
</dbReference>
<keyword evidence="4" id="KW-1185">Reference proteome</keyword>